<dbReference type="PROSITE" id="PS00941">
    <property type="entry name" value="CARBOXYLESTERASE_B_2"/>
    <property type="match status" value="1"/>
</dbReference>
<keyword evidence="5" id="KW-0472">Membrane</keyword>
<keyword evidence="8" id="KW-1185">Reference proteome</keyword>
<gene>
    <name evidence="9" type="primary">LOC108682267</name>
</gene>
<reference evidence="9" key="1">
    <citation type="submission" date="2025-08" db="UniProtKB">
        <authorList>
            <consortium name="RefSeq"/>
        </authorList>
    </citation>
    <scope>IDENTIFICATION</scope>
    <source>
        <tissue evidence="9">Whole organism</tissue>
    </source>
</reference>
<keyword evidence="6" id="KW-0732">Signal</keyword>
<dbReference type="InterPro" id="IPR019819">
    <property type="entry name" value="Carboxylesterase_B_CS"/>
</dbReference>
<dbReference type="PANTHER" id="PTHR43142">
    <property type="entry name" value="CARBOXYLIC ESTER HYDROLASE"/>
    <property type="match status" value="1"/>
</dbReference>
<feature type="domain" description="Carboxylesterase type B" evidence="7">
    <location>
        <begin position="66"/>
        <end position="580"/>
    </location>
</feature>
<protein>
    <submittedName>
        <fullName evidence="9">Juvenile hormone esterase</fullName>
    </submittedName>
</protein>
<keyword evidence="2" id="KW-0719">Serine esterase</keyword>
<comment type="similarity">
    <text evidence="1">Belongs to the type-B carboxylesterase/lipase family.</text>
</comment>
<organism evidence="8 9">
    <name type="scientific">Hyalella azteca</name>
    <name type="common">Amphipod</name>
    <dbReference type="NCBI Taxonomy" id="294128"/>
    <lineage>
        <taxon>Eukaryota</taxon>
        <taxon>Metazoa</taxon>
        <taxon>Ecdysozoa</taxon>
        <taxon>Arthropoda</taxon>
        <taxon>Crustacea</taxon>
        <taxon>Multicrustacea</taxon>
        <taxon>Malacostraca</taxon>
        <taxon>Eumalacostraca</taxon>
        <taxon>Peracarida</taxon>
        <taxon>Amphipoda</taxon>
        <taxon>Senticaudata</taxon>
        <taxon>Talitrida</taxon>
        <taxon>Talitroidea</taxon>
        <taxon>Hyalellidae</taxon>
        <taxon>Hyalella</taxon>
    </lineage>
</organism>
<dbReference type="PANTHER" id="PTHR43142:SF1">
    <property type="entry name" value="CARBOXYLIC ESTER HYDROLASE"/>
    <property type="match status" value="1"/>
</dbReference>
<evidence type="ECO:0000313" key="8">
    <source>
        <dbReference type="Proteomes" id="UP000694843"/>
    </source>
</evidence>
<evidence type="ECO:0000259" key="7">
    <source>
        <dbReference type="Pfam" id="PF00135"/>
    </source>
</evidence>
<proteinExistence type="inferred from homology"/>
<dbReference type="GeneID" id="108682267"/>
<sequence length="648" mass="70758">MRGSLHALCFLALLVSGGRAARLAAGPLQALGSTVLASHGQAGGELRRPGDVEGPKVVVEKLGVTMVGTTMQSLYNRTINSFLGIRYAGASRRFKYSALVEKLGTNNVEYPADHMGPKCWQNSMVGDFAEGDEDCLYLNVYVPADKATGNDTLPVMVFIHGGSFTSGDASLYLPTRLLDEDVILVVIQYRLGALGWLSLLNNDLPGNAGLSDQINALKWVQAYIEPFNGDPEKVTVFGQSAGSASVSTLVAIPAAKGLFARAIAESGSSLEYWAIDEHPVQSATAFAELCGCDTTDESTILHCLQIEKTPAELTMCTSKSVKEQQKAGNIGFDGVSPVVQPADIVQNALITMLPADYMAQGLSNNVPFMSGCVRDEGSYVYALMLDSYLKPNNLTEDGDYLANQVITDILKAAGIDDSTRVLSQAIADTFFPGVDMTDIDAITPGMIDLMGMLFLKSGTYNFAKMHSRFYNTSTYFYSFDFVSENSLFDLMFPDPPFDSELAGVTHADELMYLFSFPTELTEAQRLTSKRLVKLWTNFAKTGKPSAEKDDSLGLPVWKEFTEKESNFLLIQDELEMKMNYPERYTIEMQLENPTTPAPPTDPPAETVPKAEYDDLQKQSDAFMACMIVFIVLFVASTGGAIFFYLKTR</sequence>
<dbReference type="Gene3D" id="3.40.50.1820">
    <property type="entry name" value="alpha/beta hydrolase"/>
    <property type="match status" value="1"/>
</dbReference>
<accession>A0A979FGN5</accession>
<dbReference type="Pfam" id="PF00135">
    <property type="entry name" value="COesterase"/>
    <property type="match status" value="1"/>
</dbReference>
<keyword evidence="5" id="KW-0812">Transmembrane</keyword>
<evidence type="ECO:0000256" key="2">
    <source>
        <dbReference type="ARBA" id="ARBA00022487"/>
    </source>
</evidence>
<keyword evidence="4" id="KW-0325">Glycoprotein</keyword>
<evidence type="ECO:0000256" key="1">
    <source>
        <dbReference type="ARBA" id="ARBA00005964"/>
    </source>
</evidence>
<dbReference type="RefSeq" id="XP_047735917.1">
    <property type="nucleotide sequence ID" value="XM_047879961.1"/>
</dbReference>
<keyword evidence="5" id="KW-1133">Transmembrane helix</keyword>
<dbReference type="SUPFAM" id="SSF53474">
    <property type="entry name" value="alpha/beta-Hydrolases"/>
    <property type="match status" value="1"/>
</dbReference>
<dbReference type="KEGG" id="hazt:108682267"/>
<evidence type="ECO:0000256" key="6">
    <source>
        <dbReference type="SAM" id="SignalP"/>
    </source>
</evidence>
<evidence type="ECO:0000256" key="5">
    <source>
        <dbReference type="SAM" id="Phobius"/>
    </source>
</evidence>
<feature type="chain" id="PRO_5037768101" evidence="6">
    <location>
        <begin position="21"/>
        <end position="648"/>
    </location>
</feature>
<keyword evidence="3" id="KW-0378">Hydrolase</keyword>
<evidence type="ECO:0000256" key="4">
    <source>
        <dbReference type="ARBA" id="ARBA00023180"/>
    </source>
</evidence>
<dbReference type="OMA" id="QNATSEM"/>
<dbReference type="Proteomes" id="UP000694843">
    <property type="component" value="Unplaced"/>
</dbReference>
<name>A0A979FGN5_HYAAZ</name>
<feature type="transmembrane region" description="Helical" evidence="5">
    <location>
        <begin position="621"/>
        <end position="645"/>
    </location>
</feature>
<feature type="signal peptide" evidence="6">
    <location>
        <begin position="1"/>
        <end position="20"/>
    </location>
</feature>
<dbReference type="OrthoDB" id="3200163at2759"/>
<evidence type="ECO:0000313" key="9">
    <source>
        <dbReference type="RefSeq" id="XP_047735917.1"/>
    </source>
</evidence>
<dbReference type="AlphaFoldDB" id="A0A979FGN5"/>
<dbReference type="InterPro" id="IPR002018">
    <property type="entry name" value="CarbesteraseB"/>
</dbReference>
<dbReference type="GO" id="GO:0052689">
    <property type="term" value="F:carboxylic ester hydrolase activity"/>
    <property type="evidence" value="ECO:0007669"/>
    <property type="project" value="UniProtKB-KW"/>
</dbReference>
<evidence type="ECO:0000256" key="3">
    <source>
        <dbReference type="ARBA" id="ARBA00022801"/>
    </source>
</evidence>
<dbReference type="InterPro" id="IPR029058">
    <property type="entry name" value="AB_hydrolase_fold"/>
</dbReference>